<dbReference type="RefSeq" id="WP_157809430.1">
    <property type="nucleotide sequence ID" value="NZ_CP017766.1"/>
</dbReference>
<dbReference type="AlphaFoldDB" id="A0A7K4DM81"/>
<protein>
    <recommendedName>
        <fullName evidence="3">Rho termination factor N-terminal domain-containing protein</fullName>
    </recommendedName>
</protein>
<gene>
    <name evidence="1" type="ORF">HG719_06940</name>
</gene>
<evidence type="ECO:0000313" key="2">
    <source>
        <dbReference type="Proteomes" id="UP000591058"/>
    </source>
</evidence>
<accession>A0A7K4DM81</accession>
<sequence>MDVEEMAKKATMKDLKAIAKKHDIKLGRCPTKLKIAQLIPKDELEALVTKD</sequence>
<dbReference type="Proteomes" id="UP000591058">
    <property type="component" value="Unassembled WGS sequence"/>
</dbReference>
<name>A0A7K4DM81_9EURY</name>
<dbReference type="EMBL" id="JABBYL010000022">
    <property type="protein sequence ID" value="NMO09567.1"/>
    <property type="molecule type" value="Genomic_DNA"/>
</dbReference>
<evidence type="ECO:0008006" key="3">
    <source>
        <dbReference type="Google" id="ProtNLM"/>
    </source>
</evidence>
<proteinExistence type="predicted"/>
<evidence type="ECO:0000313" key="1">
    <source>
        <dbReference type="EMBL" id="NMO09567.1"/>
    </source>
</evidence>
<reference evidence="1 2" key="1">
    <citation type="submission" date="2020-04" db="EMBL/GenBank/DDBJ databases">
        <title>Draft genome of Methanobacterium subterraneum isolated from animal feces.</title>
        <authorList>
            <person name="Ouboter H.T."/>
            <person name="Berger S."/>
            <person name="Gungor E."/>
            <person name="Jetten M.S.M."/>
            <person name="Welte C.U."/>
        </authorList>
    </citation>
    <scope>NUCLEOTIDE SEQUENCE [LARGE SCALE GENOMIC DNA]</scope>
    <source>
        <strain evidence="1">HO_2020</strain>
    </source>
</reference>
<dbReference type="GeneID" id="43419623"/>
<comment type="caution">
    <text evidence="1">The sequence shown here is derived from an EMBL/GenBank/DDBJ whole genome shotgun (WGS) entry which is preliminary data.</text>
</comment>
<organism evidence="1 2">
    <name type="scientific">Methanobacterium subterraneum</name>
    <dbReference type="NCBI Taxonomy" id="59277"/>
    <lineage>
        <taxon>Archaea</taxon>
        <taxon>Methanobacteriati</taxon>
        <taxon>Methanobacteriota</taxon>
        <taxon>Methanomada group</taxon>
        <taxon>Methanobacteria</taxon>
        <taxon>Methanobacteriales</taxon>
        <taxon>Methanobacteriaceae</taxon>
        <taxon>Methanobacterium</taxon>
    </lineage>
</organism>
<dbReference type="OrthoDB" id="69010at2157"/>